<dbReference type="OrthoDB" id="6229630at2759"/>
<dbReference type="EMBL" id="JAACXV010014160">
    <property type="protein sequence ID" value="KAF7269890.1"/>
    <property type="molecule type" value="Genomic_DNA"/>
</dbReference>
<evidence type="ECO:0008006" key="10">
    <source>
        <dbReference type="Google" id="ProtNLM"/>
    </source>
</evidence>
<evidence type="ECO:0000256" key="1">
    <source>
        <dbReference type="ARBA" id="ARBA00005396"/>
    </source>
</evidence>
<dbReference type="GO" id="GO:0043195">
    <property type="term" value="C:terminal bouton"/>
    <property type="evidence" value="ECO:0007669"/>
    <property type="project" value="TreeGrafter"/>
</dbReference>
<feature type="compositionally biased region" description="Polar residues" evidence="7">
    <location>
        <begin position="9"/>
        <end position="30"/>
    </location>
</feature>
<keyword evidence="9" id="KW-1185">Reference proteome</keyword>
<evidence type="ECO:0000313" key="8">
    <source>
        <dbReference type="EMBL" id="KAF7269890.1"/>
    </source>
</evidence>
<evidence type="ECO:0000256" key="3">
    <source>
        <dbReference type="ARBA" id="ARBA00022483"/>
    </source>
</evidence>
<keyword evidence="3" id="KW-0268">Exocytosis</keyword>
<evidence type="ECO:0000313" key="9">
    <source>
        <dbReference type="Proteomes" id="UP000625711"/>
    </source>
</evidence>
<dbReference type="PANTHER" id="PTHR16705:SF4">
    <property type="entry name" value="COMPLEXIN"/>
    <property type="match status" value="1"/>
</dbReference>
<dbReference type="Proteomes" id="UP000625711">
    <property type="component" value="Unassembled WGS sequence"/>
</dbReference>
<comment type="caution">
    <text evidence="8">The sequence shown here is derived from an EMBL/GenBank/DDBJ whole genome shotgun (WGS) entry which is preliminary data.</text>
</comment>
<reference evidence="8" key="1">
    <citation type="submission" date="2020-08" db="EMBL/GenBank/DDBJ databases">
        <title>Genome sequencing and assembly of the red palm weevil Rhynchophorus ferrugineus.</title>
        <authorList>
            <person name="Dias G.B."/>
            <person name="Bergman C.M."/>
            <person name="Manee M."/>
        </authorList>
    </citation>
    <scope>NUCLEOTIDE SEQUENCE</scope>
    <source>
        <strain evidence="8">AA-2017</strain>
        <tissue evidence="8">Whole larva</tissue>
    </source>
</reference>
<dbReference type="GO" id="GO:0019905">
    <property type="term" value="F:syntaxin binding"/>
    <property type="evidence" value="ECO:0007669"/>
    <property type="project" value="InterPro"/>
</dbReference>
<accession>A0A834I2K4</accession>
<dbReference type="InterPro" id="IPR008849">
    <property type="entry name" value="Synaphin"/>
</dbReference>
<evidence type="ECO:0000256" key="7">
    <source>
        <dbReference type="SAM" id="MobiDB-lite"/>
    </source>
</evidence>
<gene>
    <name evidence="8" type="ORF">GWI33_017095</name>
</gene>
<evidence type="ECO:0000256" key="4">
    <source>
        <dbReference type="ARBA" id="ARBA00022775"/>
    </source>
</evidence>
<dbReference type="PANTHER" id="PTHR16705">
    <property type="entry name" value="COMPLEXIN"/>
    <property type="match status" value="1"/>
</dbReference>
<comment type="function">
    <text evidence="6">Positively regulates a late step in synaptic vesicle exocytosis.</text>
</comment>
<sequence>MAHCALKQSAESNNSCNFSFGESGTRTNNGPHVPAMMTSPSENRSSLPLPRVRQQTASLGGAVGGDDDGDDKEKEEEAERERLEAIREAEERRKEKHRKMEEEREKMRQEIRDKYNIKKKEEVVDPIQEEPNPLMRKKKTPEELAREAEAEDEDELTKLKNTIETSVNELRSQIESKCVMQ</sequence>
<evidence type="ECO:0000256" key="6">
    <source>
        <dbReference type="ARBA" id="ARBA00037297"/>
    </source>
</evidence>
<keyword evidence="4" id="KW-0532">Neurotransmitter transport</keyword>
<dbReference type="GO" id="GO:0031201">
    <property type="term" value="C:SNARE complex"/>
    <property type="evidence" value="ECO:0007669"/>
    <property type="project" value="TreeGrafter"/>
</dbReference>
<dbReference type="Pfam" id="PF05835">
    <property type="entry name" value="Synaphin"/>
    <property type="match status" value="1"/>
</dbReference>
<feature type="compositionally biased region" description="Basic and acidic residues" evidence="7">
    <location>
        <begin position="71"/>
        <end position="108"/>
    </location>
</feature>
<name>A0A834I2K4_RHYFE</name>
<dbReference type="CDD" id="cd22808">
    <property type="entry name" value="Complexin_NTD_CPLX_I_II"/>
    <property type="match status" value="1"/>
</dbReference>
<keyword evidence="5" id="KW-0175">Coiled coil</keyword>
<protein>
    <recommendedName>
        <fullName evidence="10">Complexin</fullName>
    </recommendedName>
</protein>
<comment type="similarity">
    <text evidence="1">Belongs to the complexin/synaphin family.</text>
</comment>
<feature type="region of interest" description="Disordered" evidence="7">
    <location>
        <begin position="127"/>
        <end position="156"/>
    </location>
</feature>
<evidence type="ECO:0000256" key="5">
    <source>
        <dbReference type="ARBA" id="ARBA00023054"/>
    </source>
</evidence>
<proteinExistence type="inferred from homology"/>
<feature type="region of interest" description="Disordered" evidence="7">
    <location>
        <begin position="1"/>
        <end position="108"/>
    </location>
</feature>
<dbReference type="GO" id="GO:0046928">
    <property type="term" value="P:regulation of neurotransmitter secretion"/>
    <property type="evidence" value="ECO:0007669"/>
    <property type="project" value="TreeGrafter"/>
</dbReference>
<keyword evidence="2" id="KW-0813">Transport</keyword>
<dbReference type="GO" id="GO:0016079">
    <property type="term" value="P:synaptic vesicle exocytosis"/>
    <property type="evidence" value="ECO:0007669"/>
    <property type="project" value="TreeGrafter"/>
</dbReference>
<dbReference type="Gene3D" id="1.20.5.580">
    <property type="entry name" value="Single Helix bin"/>
    <property type="match status" value="1"/>
</dbReference>
<dbReference type="AlphaFoldDB" id="A0A834I2K4"/>
<evidence type="ECO:0000256" key="2">
    <source>
        <dbReference type="ARBA" id="ARBA00022448"/>
    </source>
</evidence>
<dbReference type="SUPFAM" id="SSF58038">
    <property type="entry name" value="SNARE fusion complex"/>
    <property type="match status" value="1"/>
</dbReference>
<organism evidence="8 9">
    <name type="scientific">Rhynchophorus ferrugineus</name>
    <name type="common">Red palm weevil</name>
    <name type="synonym">Curculio ferrugineus</name>
    <dbReference type="NCBI Taxonomy" id="354439"/>
    <lineage>
        <taxon>Eukaryota</taxon>
        <taxon>Metazoa</taxon>
        <taxon>Ecdysozoa</taxon>
        <taxon>Arthropoda</taxon>
        <taxon>Hexapoda</taxon>
        <taxon>Insecta</taxon>
        <taxon>Pterygota</taxon>
        <taxon>Neoptera</taxon>
        <taxon>Endopterygota</taxon>
        <taxon>Coleoptera</taxon>
        <taxon>Polyphaga</taxon>
        <taxon>Cucujiformia</taxon>
        <taxon>Curculionidae</taxon>
        <taxon>Dryophthorinae</taxon>
        <taxon>Rhynchophorus</taxon>
    </lineage>
</organism>
<dbReference type="FunFam" id="1.20.5.580:FF:000002">
    <property type="entry name" value="Complexin, isoform AB"/>
    <property type="match status" value="1"/>
</dbReference>